<dbReference type="HOGENOM" id="CLU_587206_0_0_1"/>
<dbReference type="KEGG" id="gtt:GUITHDRAFT_121137"/>
<feature type="region of interest" description="Disordered" evidence="1">
    <location>
        <begin position="206"/>
        <end position="237"/>
    </location>
</feature>
<dbReference type="PaxDb" id="55529-EKX32697"/>
<evidence type="ECO:0000313" key="5">
    <source>
        <dbReference type="Proteomes" id="UP000011087"/>
    </source>
</evidence>
<dbReference type="EMBL" id="JH993176">
    <property type="protein sequence ID" value="EKX32697.1"/>
    <property type="molecule type" value="Genomic_DNA"/>
</dbReference>
<evidence type="ECO:0000313" key="3">
    <source>
        <dbReference type="EMBL" id="EKX32697.1"/>
    </source>
</evidence>
<evidence type="ECO:0000256" key="2">
    <source>
        <dbReference type="SAM" id="SignalP"/>
    </source>
</evidence>
<reference evidence="5" key="2">
    <citation type="submission" date="2012-11" db="EMBL/GenBank/DDBJ databases">
        <authorList>
            <person name="Kuo A."/>
            <person name="Curtis B.A."/>
            <person name="Tanifuji G."/>
            <person name="Burki F."/>
            <person name="Gruber A."/>
            <person name="Irimia M."/>
            <person name="Maruyama S."/>
            <person name="Arias M.C."/>
            <person name="Ball S.G."/>
            <person name="Gile G.H."/>
            <person name="Hirakawa Y."/>
            <person name="Hopkins J.F."/>
            <person name="Rensing S.A."/>
            <person name="Schmutz J."/>
            <person name="Symeonidi A."/>
            <person name="Elias M."/>
            <person name="Eveleigh R.J."/>
            <person name="Herman E.K."/>
            <person name="Klute M.J."/>
            <person name="Nakayama T."/>
            <person name="Obornik M."/>
            <person name="Reyes-Prieto A."/>
            <person name="Armbrust E.V."/>
            <person name="Aves S.J."/>
            <person name="Beiko R.G."/>
            <person name="Coutinho P."/>
            <person name="Dacks J.B."/>
            <person name="Durnford D.G."/>
            <person name="Fast N.M."/>
            <person name="Green B.R."/>
            <person name="Grisdale C."/>
            <person name="Hempe F."/>
            <person name="Henrissat B."/>
            <person name="Hoppner M.P."/>
            <person name="Ishida K.-I."/>
            <person name="Kim E."/>
            <person name="Koreny L."/>
            <person name="Kroth P.G."/>
            <person name="Liu Y."/>
            <person name="Malik S.-B."/>
            <person name="Maier U.G."/>
            <person name="McRose D."/>
            <person name="Mock T."/>
            <person name="Neilson J.A."/>
            <person name="Onodera N.T."/>
            <person name="Poole A.M."/>
            <person name="Pritham E.J."/>
            <person name="Richards T.A."/>
            <person name="Rocap G."/>
            <person name="Roy S.W."/>
            <person name="Sarai C."/>
            <person name="Schaack S."/>
            <person name="Shirato S."/>
            <person name="Slamovits C.H."/>
            <person name="Spencer D.F."/>
            <person name="Suzuki S."/>
            <person name="Worden A.Z."/>
            <person name="Zauner S."/>
            <person name="Barry K."/>
            <person name="Bell C."/>
            <person name="Bharti A.K."/>
            <person name="Crow J.A."/>
            <person name="Grimwood J."/>
            <person name="Kramer R."/>
            <person name="Lindquist E."/>
            <person name="Lucas S."/>
            <person name="Salamov A."/>
            <person name="McFadden G.I."/>
            <person name="Lane C.E."/>
            <person name="Keeling P.J."/>
            <person name="Gray M.W."/>
            <person name="Grigoriev I.V."/>
            <person name="Archibald J.M."/>
        </authorList>
    </citation>
    <scope>NUCLEOTIDE SEQUENCE</scope>
    <source>
        <strain evidence="5">CCMP2712</strain>
    </source>
</reference>
<reference evidence="4" key="3">
    <citation type="submission" date="2015-06" db="UniProtKB">
        <authorList>
            <consortium name="EnsemblProtists"/>
        </authorList>
    </citation>
    <scope>IDENTIFICATION</scope>
</reference>
<protein>
    <submittedName>
        <fullName evidence="3 4">Uncharacterized protein</fullName>
    </submittedName>
</protein>
<dbReference type="GeneID" id="17289421"/>
<accession>L1I9B6</accession>
<gene>
    <name evidence="3" type="ORF">GUITHDRAFT_121137</name>
</gene>
<feature type="region of interest" description="Disordered" evidence="1">
    <location>
        <begin position="136"/>
        <end position="156"/>
    </location>
</feature>
<dbReference type="AlphaFoldDB" id="L1I9B6"/>
<evidence type="ECO:0000313" key="4">
    <source>
        <dbReference type="EnsemblProtists" id="EKX32697"/>
    </source>
</evidence>
<organism evidence="3">
    <name type="scientific">Guillardia theta (strain CCMP2712)</name>
    <name type="common">Cryptophyte</name>
    <dbReference type="NCBI Taxonomy" id="905079"/>
    <lineage>
        <taxon>Eukaryota</taxon>
        <taxon>Cryptophyceae</taxon>
        <taxon>Pyrenomonadales</taxon>
        <taxon>Geminigeraceae</taxon>
        <taxon>Guillardia</taxon>
    </lineage>
</organism>
<dbReference type="EnsemblProtists" id="EKX32697">
    <property type="protein sequence ID" value="EKX32697"/>
    <property type="gene ID" value="GUITHDRAFT_121137"/>
</dbReference>
<feature type="compositionally biased region" description="Basic and acidic residues" evidence="1">
    <location>
        <begin position="209"/>
        <end position="226"/>
    </location>
</feature>
<proteinExistence type="predicted"/>
<evidence type="ECO:0000256" key="1">
    <source>
        <dbReference type="SAM" id="MobiDB-lite"/>
    </source>
</evidence>
<reference evidence="3 5" key="1">
    <citation type="journal article" date="2012" name="Nature">
        <title>Algal genomes reveal evolutionary mosaicism and the fate of nucleomorphs.</title>
        <authorList>
            <consortium name="DOE Joint Genome Institute"/>
            <person name="Curtis B.A."/>
            <person name="Tanifuji G."/>
            <person name="Burki F."/>
            <person name="Gruber A."/>
            <person name="Irimia M."/>
            <person name="Maruyama S."/>
            <person name="Arias M.C."/>
            <person name="Ball S.G."/>
            <person name="Gile G.H."/>
            <person name="Hirakawa Y."/>
            <person name="Hopkins J.F."/>
            <person name="Kuo A."/>
            <person name="Rensing S.A."/>
            <person name="Schmutz J."/>
            <person name="Symeonidi A."/>
            <person name="Elias M."/>
            <person name="Eveleigh R.J."/>
            <person name="Herman E.K."/>
            <person name="Klute M.J."/>
            <person name="Nakayama T."/>
            <person name="Obornik M."/>
            <person name="Reyes-Prieto A."/>
            <person name="Armbrust E.V."/>
            <person name="Aves S.J."/>
            <person name="Beiko R.G."/>
            <person name="Coutinho P."/>
            <person name="Dacks J.B."/>
            <person name="Durnford D.G."/>
            <person name="Fast N.M."/>
            <person name="Green B.R."/>
            <person name="Grisdale C.J."/>
            <person name="Hempel F."/>
            <person name="Henrissat B."/>
            <person name="Hoppner M.P."/>
            <person name="Ishida K."/>
            <person name="Kim E."/>
            <person name="Koreny L."/>
            <person name="Kroth P.G."/>
            <person name="Liu Y."/>
            <person name="Malik S.B."/>
            <person name="Maier U.G."/>
            <person name="McRose D."/>
            <person name="Mock T."/>
            <person name="Neilson J.A."/>
            <person name="Onodera N.T."/>
            <person name="Poole A.M."/>
            <person name="Pritham E.J."/>
            <person name="Richards T.A."/>
            <person name="Rocap G."/>
            <person name="Roy S.W."/>
            <person name="Sarai C."/>
            <person name="Schaack S."/>
            <person name="Shirato S."/>
            <person name="Slamovits C.H."/>
            <person name="Spencer D.F."/>
            <person name="Suzuki S."/>
            <person name="Worden A.Z."/>
            <person name="Zauner S."/>
            <person name="Barry K."/>
            <person name="Bell C."/>
            <person name="Bharti A.K."/>
            <person name="Crow J.A."/>
            <person name="Grimwood J."/>
            <person name="Kramer R."/>
            <person name="Lindquist E."/>
            <person name="Lucas S."/>
            <person name="Salamov A."/>
            <person name="McFadden G.I."/>
            <person name="Lane C.E."/>
            <person name="Keeling P.J."/>
            <person name="Gray M.W."/>
            <person name="Grigoriev I.V."/>
            <person name="Archibald J.M."/>
        </authorList>
    </citation>
    <scope>NUCLEOTIDE SEQUENCE</scope>
    <source>
        <strain evidence="3 5">CCMP2712</strain>
    </source>
</reference>
<dbReference type="Proteomes" id="UP000011087">
    <property type="component" value="Unassembled WGS sequence"/>
</dbReference>
<keyword evidence="5" id="KW-1185">Reference proteome</keyword>
<keyword evidence="2" id="KW-0732">Signal</keyword>
<feature type="signal peptide" evidence="2">
    <location>
        <begin position="1"/>
        <end position="16"/>
    </location>
</feature>
<sequence>MKILLLLLLSCFPALSDHLLVRDEASSAVPPNLHALFAQPSLRNIASSKSAQWSQLKPRQLAAADKEIACPMRVRGGMSLRRGQVINFMTGEPVEEVEFEDIDSEEDMRGAVPVDWLPRGSFLLPEERRMLNDYDAEDEATSPPPVPAEDQNSTSGSLTMKMLRKVVEWGRNFQSSSTSPAEARQLLPRLLQGLRLSSLGCFGGAAEKQTSRRAEDGADGRTKLGEQESEEEEPRKEIWDGDNIAVLNDPLDLRGVRRDLLSKKEILNVTERVEEMIADYYGEYFPEFEAFLGQCHRMRKVLMAVGDEEPTEVSRNILESLHKAITAAEQNLKLMLMPFGRDEAEEKHRLLCSCVPIRPKAMERLTEITSEISALLEEGADLLLVDFAPVGFSQLVKHRQARASWRRECGAHSVAGHKRKVRKAVRDALLHERNKSSELLPPAVAVEEVDIPCYVLDSIVEVKLLV</sequence>
<name>L1I9B6_GUITC</name>
<feature type="chain" id="PRO_5008769762" evidence="2">
    <location>
        <begin position="17"/>
        <end position="466"/>
    </location>
</feature>
<dbReference type="RefSeq" id="XP_005819677.1">
    <property type="nucleotide sequence ID" value="XM_005819620.1"/>
</dbReference>